<dbReference type="Gene3D" id="3.40.50.880">
    <property type="match status" value="1"/>
</dbReference>
<keyword evidence="6" id="KW-1185">Reference proteome</keyword>
<dbReference type="GO" id="GO:0019243">
    <property type="term" value="P:methylglyoxal catabolic process to D-lactate via S-lactoyl-glutathione"/>
    <property type="evidence" value="ECO:0007669"/>
    <property type="project" value="TreeGrafter"/>
</dbReference>
<protein>
    <recommendedName>
        <fullName evidence="4">DJ-1/PfpI domain-containing protein</fullName>
    </recommendedName>
</protein>
<evidence type="ECO:0000259" key="4">
    <source>
        <dbReference type="Pfam" id="PF01965"/>
    </source>
</evidence>
<evidence type="ECO:0000256" key="1">
    <source>
        <dbReference type="ARBA" id="ARBA00023016"/>
    </source>
</evidence>
<comment type="caution">
    <text evidence="5">The sequence shown here is derived from an EMBL/GenBank/DDBJ whole genome shotgun (WGS) entry which is preliminary data.</text>
</comment>
<dbReference type="Pfam" id="PF01965">
    <property type="entry name" value="DJ-1_PfpI"/>
    <property type="match status" value="1"/>
</dbReference>
<keyword evidence="2" id="KW-0456">Lyase</keyword>
<dbReference type="InterPro" id="IPR029062">
    <property type="entry name" value="Class_I_gatase-like"/>
</dbReference>
<evidence type="ECO:0000313" key="5">
    <source>
        <dbReference type="EMBL" id="KAK9841615.1"/>
    </source>
</evidence>
<dbReference type="PANTHER" id="PTHR48094:SF11">
    <property type="entry name" value="GLUTATHIONE-INDEPENDENT GLYOXALASE HSP31-RELATED"/>
    <property type="match status" value="1"/>
</dbReference>
<dbReference type="InterPro" id="IPR002818">
    <property type="entry name" value="DJ-1/PfpI"/>
</dbReference>
<sequence length="247" mass="26456">MVQLGSYSKQVVQSQRVLLVCTSAAKLGDTDQATGVWLEEVAAPYYLFTRKGYHVDFCSVKGGKIPVDPSSLQGPWLTVAVKKFMADVGAQAKMANSRSIVYTAAADYDAIFVCGGYGITWDGAFNRELKRLLEDSLLGGRIVAAVGHGPCSMVTLTDQMGRPYVAGKQVTGMSASEEELMGKAALVPFLLENKLRQLGAHYVRTPVDFSPFAIRSGNIITGQNSHSALLTASLAIEALSMGVRLTV</sequence>
<comment type="similarity">
    <text evidence="3">Belongs to the peptidase C56 family. HSP31-like subfamily.</text>
</comment>
<name>A0AAW1S6A7_9CHLO</name>
<dbReference type="PANTHER" id="PTHR48094">
    <property type="entry name" value="PROTEIN/NUCLEIC ACID DEGLYCASE DJ-1-RELATED"/>
    <property type="match status" value="1"/>
</dbReference>
<gene>
    <name evidence="5" type="ORF">WJX74_008726</name>
</gene>
<organism evidence="5 6">
    <name type="scientific">Apatococcus lobatus</name>
    <dbReference type="NCBI Taxonomy" id="904363"/>
    <lineage>
        <taxon>Eukaryota</taxon>
        <taxon>Viridiplantae</taxon>
        <taxon>Chlorophyta</taxon>
        <taxon>core chlorophytes</taxon>
        <taxon>Trebouxiophyceae</taxon>
        <taxon>Chlorellales</taxon>
        <taxon>Chlorellaceae</taxon>
        <taxon>Apatococcus</taxon>
    </lineage>
</organism>
<proteinExistence type="inferred from homology"/>
<reference evidence="5 6" key="1">
    <citation type="journal article" date="2024" name="Nat. Commun.">
        <title>Phylogenomics reveals the evolutionary origins of lichenization in chlorophyte algae.</title>
        <authorList>
            <person name="Puginier C."/>
            <person name="Libourel C."/>
            <person name="Otte J."/>
            <person name="Skaloud P."/>
            <person name="Haon M."/>
            <person name="Grisel S."/>
            <person name="Petersen M."/>
            <person name="Berrin J.G."/>
            <person name="Delaux P.M."/>
            <person name="Dal Grande F."/>
            <person name="Keller J."/>
        </authorList>
    </citation>
    <scope>NUCLEOTIDE SEQUENCE [LARGE SCALE GENOMIC DNA]</scope>
    <source>
        <strain evidence="5 6">SAG 2145</strain>
    </source>
</reference>
<evidence type="ECO:0000256" key="3">
    <source>
        <dbReference type="ARBA" id="ARBA00038493"/>
    </source>
</evidence>
<dbReference type="Proteomes" id="UP001438707">
    <property type="component" value="Unassembled WGS sequence"/>
</dbReference>
<dbReference type="CDD" id="cd03141">
    <property type="entry name" value="GATase1_Hsp31_like"/>
    <property type="match status" value="1"/>
</dbReference>
<evidence type="ECO:0000313" key="6">
    <source>
        <dbReference type="Proteomes" id="UP001438707"/>
    </source>
</evidence>
<dbReference type="AlphaFoldDB" id="A0AAW1S6A7"/>
<dbReference type="GO" id="GO:0005737">
    <property type="term" value="C:cytoplasm"/>
    <property type="evidence" value="ECO:0007669"/>
    <property type="project" value="TreeGrafter"/>
</dbReference>
<feature type="domain" description="DJ-1/PfpI" evidence="4">
    <location>
        <begin position="38"/>
        <end position="227"/>
    </location>
</feature>
<dbReference type="GO" id="GO:0019172">
    <property type="term" value="F:glyoxalase III activity"/>
    <property type="evidence" value="ECO:0007669"/>
    <property type="project" value="TreeGrafter"/>
</dbReference>
<dbReference type="InterPro" id="IPR050325">
    <property type="entry name" value="Prot/Nucl_acid_deglycase"/>
</dbReference>
<keyword evidence="1" id="KW-0346">Stress response</keyword>
<evidence type="ECO:0000256" key="2">
    <source>
        <dbReference type="ARBA" id="ARBA00023239"/>
    </source>
</evidence>
<dbReference type="SUPFAM" id="SSF52317">
    <property type="entry name" value="Class I glutamine amidotransferase-like"/>
    <property type="match status" value="1"/>
</dbReference>
<dbReference type="EMBL" id="JALJOS010000003">
    <property type="protein sequence ID" value="KAK9841615.1"/>
    <property type="molecule type" value="Genomic_DNA"/>
</dbReference>
<accession>A0AAW1S6A7</accession>